<keyword evidence="4" id="KW-1185">Reference proteome</keyword>
<feature type="compositionally biased region" description="Low complexity" evidence="1">
    <location>
        <begin position="79"/>
        <end position="88"/>
    </location>
</feature>
<evidence type="ECO:0000256" key="1">
    <source>
        <dbReference type="SAM" id="MobiDB-lite"/>
    </source>
</evidence>
<keyword evidence="2" id="KW-0472">Membrane</keyword>
<proteinExistence type="predicted"/>
<dbReference type="RefSeq" id="WP_377930623.1">
    <property type="nucleotide sequence ID" value="NZ_JBHUEM010000054.1"/>
</dbReference>
<keyword evidence="2" id="KW-0812">Transmembrane</keyword>
<organism evidence="3 4">
    <name type="scientific">Bacillus salitolerans</name>
    <dbReference type="NCBI Taxonomy" id="1437434"/>
    <lineage>
        <taxon>Bacteria</taxon>
        <taxon>Bacillati</taxon>
        <taxon>Bacillota</taxon>
        <taxon>Bacilli</taxon>
        <taxon>Bacillales</taxon>
        <taxon>Bacillaceae</taxon>
        <taxon>Bacillus</taxon>
    </lineage>
</organism>
<evidence type="ECO:0000313" key="4">
    <source>
        <dbReference type="Proteomes" id="UP001597214"/>
    </source>
</evidence>
<accession>A0ABW4LYA6</accession>
<dbReference type="Proteomes" id="UP001597214">
    <property type="component" value="Unassembled WGS sequence"/>
</dbReference>
<keyword evidence="2" id="KW-1133">Transmembrane helix</keyword>
<name>A0ABW4LYA6_9BACI</name>
<feature type="region of interest" description="Disordered" evidence="1">
    <location>
        <begin position="71"/>
        <end position="91"/>
    </location>
</feature>
<feature type="transmembrane region" description="Helical" evidence="2">
    <location>
        <begin position="32"/>
        <end position="58"/>
    </location>
</feature>
<gene>
    <name evidence="3" type="ORF">ACFSCX_23190</name>
</gene>
<protein>
    <submittedName>
        <fullName evidence="3">Uncharacterized protein</fullName>
    </submittedName>
</protein>
<reference evidence="4" key="1">
    <citation type="journal article" date="2019" name="Int. J. Syst. Evol. Microbiol.">
        <title>The Global Catalogue of Microorganisms (GCM) 10K type strain sequencing project: providing services to taxonomists for standard genome sequencing and annotation.</title>
        <authorList>
            <consortium name="The Broad Institute Genomics Platform"/>
            <consortium name="The Broad Institute Genome Sequencing Center for Infectious Disease"/>
            <person name="Wu L."/>
            <person name="Ma J."/>
        </authorList>
    </citation>
    <scope>NUCLEOTIDE SEQUENCE [LARGE SCALE GENOMIC DNA]</scope>
    <source>
        <strain evidence="4">CCUG 49339</strain>
    </source>
</reference>
<evidence type="ECO:0000313" key="3">
    <source>
        <dbReference type="EMBL" id="MFD1739392.1"/>
    </source>
</evidence>
<dbReference type="EMBL" id="JBHUEM010000054">
    <property type="protein sequence ID" value="MFD1739392.1"/>
    <property type="molecule type" value="Genomic_DNA"/>
</dbReference>
<sequence>MKDNSIAIILRFIGFLTIVLGIIFSFDLTDNFGGSLALITGFYSFISGMLFIGFGEVVRILHEMNQRSKEQNMLPVAETTTQTDTTPTSPIRNDQIEEFYSDKGLYVDAIYEAPGDDMYFVKVKDKTQLVELGGFSPVIIPQAKWSESVKVAYQDMK</sequence>
<feature type="transmembrane region" description="Helical" evidence="2">
    <location>
        <begin position="7"/>
        <end position="26"/>
    </location>
</feature>
<evidence type="ECO:0000256" key="2">
    <source>
        <dbReference type="SAM" id="Phobius"/>
    </source>
</evidence>
<comment type="caution">
    <text evidence="3">The sequence shown here is derived from an EMBL/GenBank/DDBJ whole genome shotgun (WGS) entry which is preliminary data.</text>
</comment>